<keyword evidence="6 9" id="KW-1133">Transmembrane helix</keyword>
<dbReference type="PANTHER" id="PTHR12174">
    <property type="entry name" value="SIGNAL PEPTIDE PEPTIDASE"/>
    <property type="match status" value="1"/>
</dbReference>
<keyword evidence="4" id="KW-0378">Hydrolase</keyword>
<dbReference type="SMART" id="SM00730">
    <property type="entry name" value="PSN"/>
    <property type="match status" value="1"/>
</dbReference>
<evidence type="ECO:0000256" key="6">
    <source>
        <dbReference type="ARBA" id="ARBA00022989"/>
    </source>
</evidence>
<feature type="transmembrane region" description="Helical" evidence="9">
    <location>
        <begin position="289"/>
        <end position="310"/>
    </location>
</feature>
<dbReference type="PANTHER" id="PTHR12174:SF23">
    <property type="entry name" value="MINOR HISTOCOMPATIBILITY ANTIGEN H13"/>
    <property type="match status" value="1"/>
</dbReference>
<evidence type="ECO:0000256" key="1">
    <source>
        <dbReference type="ARBA" id="ARBA00004477"/>
    </source>
</evidence>
<evidence type="ECO:0000313" key="11">
    <source>
        <dbReference type="Proteomes" id="UP000824998"/>
    </source>
</evidence>
<dbReference type="OrthoDB" id="29661at2759"/>
<evidence type="ECO:0000256" key="8">
    <source>
        <dbReference type="SAM" id="MobiDB-lite"/>
    </source>
</evidence>
<feature type="transmembrane region" description="Helical" evidence="9">
    <location>
        <begin position="413"/>
        <end position="436"/>
    </location>
</feature>
<dbReference type="EMBL" id="MU251932">
    <property type="protein sequence ID" value="KAG9228469.1"/>
    <property type="molecule type" value="Genomic_DNA"/>
</dbReference>
<keyword evidence="11" id="KW-1185">Reference proteome</keyword>
<evidence type="ECO:0000256" key="5">
    <source>
        <dbReference type="ARBA" id="ARBA00022824"/>
    </source>
</evidence>
<evidence type="ECO:0000313" key="10">
    <source>
        <dbReference type="EMBL" id="KAG9228469.1"/>
    </source>
</evidence>
<dbReference type="Pfam" id="PF04258">
    <property type="entry name" value="Peptidase_A22B"/>
    <property type="match status" value="1"/>
</dbReference>
<dbReference type="GO" id="GO:0098553">
    <property type="term" value="C:lumenal side of endoplasmic reticulum membrane"/>
    <property type="evidence" value="ECO:0007669"/>
    <property type="project" value="TreeGrafter"/>
</dbReference>
<feature type="transmembrane region" description="Helical" evidence="9">
    <location>
        <begin position="90"/>
        <end position="108"/>
    </location>
</feature>
<comment type="subcellular location">
    <subcellularLocation>
        <location evidence="1">Endoplasmic reticulum membrane</location>
        <topology evidence="1">Multi-pass membrane protein</topology>
    </subcellularLocation>
</comment>
<dbReference type="AlphaFoldDB" id="A0A9P7Y7A0"/>
<accession>A0A9P7Y7A0</accession>
<dbReference type="InterPro" id="IPR006639">
    <property type="entry name" value="Preselin/SPP"/>
</dbReference>
<evidence type="ECO:0000256" key="7">
    <source>
        <dbReference type="ARBA" id="ARBA00023136"/>
    </source>
</evidence>
<proteinExistence type="inferred from homology"/>
<dbReference type="Proteomes" id="UP000824998">
    <property type="component" value="Unassembled WGS sequence"/>
</dbReference>
<keyword evidence="5" id="KW-0256">Endoplasmic reticulum</keyword>
<feature type="transmembrane region" description="Helical" evidence="9">
    <location>
        <begin position="442"/>
        <end position="460"/>
    </location>
</feature>
<feature type="transmembrane region" description="Helical" evidence="9">
    <location>
        <begin position="120"/>
        <end position="138"/>
    </location>
</feature>
<gene>
    <name evidence="10" type="ORF">BJ875DRAFT_238552</name>
</gene>
<reference evidence="10" key="1">
    <citation type="journal article" date="2021" name="IMA Fungus">
        <title>Genomic characterization of three marine fungi, including Emericellopsis atlantica sp. nov. with signatures of a generalist lifestyle and marine biomass degradation.</title>
        <authorList>
            <person name="Hagestad O.C."/>
            <person name="Hou L."/>
            <person name="Andersen J.H."/>
            <person name="Hansen E.H."/>
            <person name="Altermark B."/>
            <person name="Li C."/>
            <person name="Kuhnert E."/>
            <person name="Cox R.J."/>
            <person name="Crous P.W."/>
            <person name="Spatafora J.W."/>
            <person name="Lail K."/>
            <person name="Amirebrahimi M."/>
            <person name="Lipzen A."/>
            <person name="Pangilinan J."/>
            <person name="Andreopoulos W."/>
            <person name="Hayes R.D."/>
            <person name="Ng V."/>
            <person name="Grigoriev I.V."/>
            <person name="Jackson S.A."/>
            <person name="Sutton T.D.S."/>
            <person name="Dobson A.D.W."/>
            <person name="Rama T."/>
        </authorList>
    </citation>
    <scope>NUCLEOTIDE SEQUENCE</scope>
    <source>
        <strain evidence="10">TRa018bII</strain>
    </source>
</reference>
<evidence type="ECO:0000256" key="3">
    <source>
        <dbReference type="ARBA" id="ARBA00022692"/>
    </source>
</evidence>
<dbReference type="GO" id="GO:0006465">
    <property type="term" value="P:signal peptide processing"/>
    <property type="evidence" value="ECO:0007669"/>
    <property type="project" value="TreeGrafter"/>
</dbReference>
<evidence type="ECO:0000256" key="9">
    <source>
        <dbReference type="SAM" id="Phobius"/>
    </source>
</evidence>
<comment type="caution">
    <text evidence="10">The sequence shown here is derived from an EMBL/GenBank/DDBJ whole genome shotgun (WGS) entry which is preliminary data.</text>
</comment>
<keyword evidence="7 9" id="KW-0472">Membrane</keyword>
<evidence type="ECO:0000256" key="2">
    <source>
        <dbReference type="ARBA" id="ARBA00006859"/>
    </source>
</evidence>
<feature type="transmembrane region" description="Helical" evidence="9">
    <location>
        <begin position="237"/>
        <end position="255"/>
    </location>
</feature>
<feature type="region of interest" description="Disordered" evidence="8">
    <location>
        <begin position="481"/>
        <end position="504"/>
    </location>
</feature>
<sequence>MDNSTAFSSIGTSLQYVGRWAYKIYDEWDMIQMHIHLILAALFPIYIGSHAALRRPPSAKHPAKSSISLDAEDDGLERDEVVEGLTPSDAILFPVLAGTTLGGLYFIIKWMEDPALLNKILTWYFSCLGIFGVGKLAADALNVLDTFVFPTVWANSKQEFSIEQNSRKQISRAFDEPRNEQTRCIVASKTNPLAGPFSKLRLPRPITESLWSLRAILRRHWVFRSYIRGILSLSSRVKMNDVIGLLIGVAAIAVYNLGGKSWWLTNLMGFGFAYGTFQLMSPTTFWTGSLVLAGLFIYDIVMVFYTPLMVTVATSLEVPIKLVFPGPKRGAMLGLGDVVLPGIMMALALRFDLYLFYLRKQQPNAVVLNPKDLNFQRATYLRSTGVWGELFWTRLAPAEATPIEVKGARFSKVYFYASVVGYVIGMFATLIVLRVFNHAQPALLYLVPGVLISLWGTAFLRGEFDLMWEYTEDGSLDFYEKSDGGGKPIENGEVNEKKPKEPRDHHVFMFSLSEPRKT</sequence>
<dbReference type="GO" id="GO:0098554">
    <property type="term" value="C:cytoplasmic side of endoplasmic reticulum membrane"/>
    <property type="evidence" value="ECO:0007669"/>
    <property type="project" value="TreeGrafter"/>
</dbReference>
<dbReference type="InterPro" id="IPR007369">
    <property type="entry name" value="Peptidase_A22B_SPP"/>
</dbReference>
<dbReference type="GO" id="GO:0042500">
    <property type="term" value="F:aspartic endopeptidase activity, intramembrane cleaving"/>
    <property type="evidence" value="ECO:0007669"/>
    <property type="project" value="InterPro"/>
</dbReference>
<comment type="similarity">
    <text evidence="2">Belongs to the peptidase A22B family.</text>
</comment>
<feature type="compositionally biased region" description="Basic and acidic residues" evidence="8">
    <location>
        <begin position="494"/>
        <end position="504"/>
    </location>
</feature>
<dbReference type="GO" id="GO:0033619">
    <property type="term" value="P:membrane protein proteolysis"/>
    <property type="evidence" value="ECO:0007669"/>
    <property type="project" value="TreeGrafter"/>
</dbReference>
<evidence type="ECO:0000256" key="4">
    <source>
        <dbReference type="ARBA" id="ARBA00022801"/>
    </source>
</evidence>
<protein>
    <submittedName>
        <fullName evidence="10">Signal peptide peptidase-domain-containing protein</fullName>
    </submittedName>
</protein>
<keyword evidence="3 9" id="KW-0812">Transmembrane</keyword>
<organism evidence="10 11">
    <name type="scientific">Amylocarpus encephaloides</name>
    <dbReference type="NCBI Taxonomy" id="45428"/>
    <lineage>
        <taxon>Eukaryota</taxon>
        <taxon>Fungi</taxon>
        <taxon>Dikarya</taxon>
        <taxon>Ascomycota</taxon>
        <taxon>Pezizomycotina</taxon>
        <taxon>Leotiomycetes</taxon>
        <taxon>Helotiales</taxon>
        <taxon>Helotiales incertae sedis</taxon>
        <taxon>Amylocarpus</taxon>
    </lineage>
</organism>
<feature type="transmembrane region" description="Helical" evidence="9">
    <location>
        <begin position="330"/>
        <end position="351"/>
    </location>
</feature>
<name>A0A9P7Y7A0_9HELO</name>
<feature type="transmembrane region" description="Helical" evidence="9">
    <location>
        <begin position="33"/>
        <end position="53"/>
    </location>
</feature>